<feature type="region of interest" description="Disordered" evidence="1">
    <location>
        <begin position="40"/>
        <end position="71"/>
    </location>
</feature>
<dbReference type="AlphaFoldDB" id="A0A6J7IVI9"/>
<sequence>MRLTLRLPLLVALLCAGLWLASSAEATTVGGLRYAAASQAPAPAPAPAPTPGTTGGTDPSAPIPPPADPGTVIPAPKRGQVARLLPNGLAVAPAGAPAVVRLMIDAANRIARTPYVWGGGHQRWDDAGYDCSGSVSYVLHAAGLLEDSLVSGDFVDWGLRGRGAWVAIFANEGHMYMSIAGLRFDTSGQKQSGSRWQRLRARNGGVSVRHPAGL</sequence>
<evidence type="ECO:0000313" key="2">
    <source>
        <dbReference type="EMBL" id="CAB4935153.1"/>
    </source>
</evidence>
<reference evidence="2" key="1">
    <citation type="submission" date="2020-05" db="EMBL/GenBank/DDBJ databases">
        <authorList>
            <person name="Chiriac C."/>
            <person name="Salcher M."/>
            <person name="Ghai R."/>
            <person name="Kavagutti S V."/>
        </authorList>
    </citation>
    <scope>NUCLEOTIDE SEQUENCE</scope>
</reference>
<proteinExistence type="predicted"/>
<dbReference type="Gene3D" id="3.90.1720.10">
    <property type="entry name" value="endopeptidase domain like (from Nostoc punctiforme)"/>
    <property type="match status" value="1"/>
</dbReference>
<name>A0A6J7IVI9_9ZZZZ</name>
<dbReference type="EMBL" id="CAFBMX010000006">
    <property type="protein sequence ID" value="CAB4935153.1"/>
    <property type="molecule type" value="Genomic_DNA"/>
</dbReference>
<evidence type="ECO:0000256" key="1">
    <source>
        <dbReference type="SAM" id="MobiDB-lite"/>
    </source>
</evidence>
<dbReference type="SUPFAM" id="SSF54001">
    <property type="entry name" value="Cysteine proteinases"/>
    <property type="match status" value="1"/>
</dbReference>
<protein>
    <submittedName>
        <fullName evidence="2">Unannotated protein</fullName>
    </submittedName>
</protein>
<gene>
    <name evidence="2" type="ORF">UFOPK3674_01428</name>
</gene>
<accession>A0A6J7IVI9</accession>
<dbReference type="InterPro" id="IPR038765">
    <property type="entry name" value="Papain-like_cys_pep_sf"/>
</dbReference>
<organism evidence="2">
    <name type="scientific">freshwater metagenome</name>
    <dbReference type="NCBI Taxonomy" id="449393"/>
    <lineage>
        <taxon>unclassified sequences</taxon>
        <taxon>metagenomes</taxon>
        <taxon>ecological metagenomes</taxon>
    </lineage>
</organism>